<dbReference type="InterPro" id="IPR032675">
    <property type="entry name" value="LRR_dom_sf"/>
</dbReference>
<evidence type="ECO:0000256" key="1">
    <source>
        <dbReference type="SAM" id="Coils"/>
    </source>
</evidence>
<dbReference type="Gene3D" id="3.80.10.10">
    <property type="entry name" value="Ribonuclease Inhibitor"/>
    <property type="match status" value="1"/>
</dbReference>
<protein>
    <recommendedName>
        <fullName evidence="3">LRIM1/APL1C-like dimerization domain-containing protein</fullName>
    </recommendedName>
</protein>
<accession>A0A182SND5</accession>
<feature type="compositionally biased region" description="Basic and acidic residues" evidence="2">
    <location>
        <begin position="219"/>
        <end position="242"/>
    </location>
</feature>
<keyword evidence="1" id="KW-0175">Coiled coil</keyword>
<dbReference type="AlphaFoldDB" id="A0A182SND5"/>
<organism evidence="4 5">
    <name type="scientific">Anopheles maculatus</name>
    <dbReference type="NCBI Taxonomy" id="74869"/>
    <lineage>
        <taxon>Eukaryota</taxon>
        <taxon>Metazoa</taxon>
        <taxon>Ecdysozoa</taxon>
        <taxon>Arthropoda</taxon>
        <taxon>Hexapoda</taxon>
        <taxon>Insecta</taxon>
        <taxon>Pterygota</taxon>
        <taxon>Neoptera</taxon>
        <taxon>Endopterygota</taxon>
        <taxon>Diptera</taxon>
        <taxon>Nematocera</taxon>
        <taxon>Culicoidea</taxon>
        <taxon>Culicidae</taxon>
        <taxon>Anophelinae</taxon>
        <taxon>Anopheles</taxon>
        <taxon>Anopheles maculatus group</taxon>
    </lineage>
</organism>
<dbReference type="VEuPathDB" id="VectorBase:AMAM010211"/>
<evidence type="ECO:0000313" key="4">
    <source>
        <dbReference type="EnsemblMetazoa" id="AMAM010211-PA"/>
    </source>
</evidence>
<proteinExistence type="predicted"/>
<feature type="region of interest" description="Disordered" evidence="2">
    <location>
        <begin position="217"/>
        <end position="288"/>
    </location>
</feature>
<reference evidence="5" key="1">
    <citation type="submission" date="2013-09" db="EMBL/GenBank/DDBJ databases">
        <title>The Genome Sequence of Anopheles maculatus species B.</title>
        <authorList>
            <consortium name="The Broad Institute Genomics Platform"/>
            <person name="Neafsey D.E."/>
            <person name="Besansky N."/>
            <person name="Howell P."/>
            <person name="Walton C."/>
            <person name="Young S.K."/>
            <person name="Zeng Q."/>
            <person name="Gargeya S."/>
            <person name="Fitzgerald M."/>
            <person name="Haas B."/>
            <person name="Abouelleil A."/>
            <person name="Allen A.W."/>
            <person name="Alvarado L."/>
            <person name="Arachchi H.M."/>
            <person name="Berlin A.M."/>
            <person name="Chapman S.B."/>
            <person name="Gainer-Dewar J."/>
            <person name="Goldberg J."/>
            <person name="Griggs A."/>
            <person name="Gujja S."/>
            <person name="Hansen M."/>
            <person name="Howarth C."/>
            <person name="Imamovic A."/>
            <person name="Ireland A."/>
            <person name="Larimer J."/>
            <person name="McCowan C."/>
            <person name="Murphy C."/>
            <person name="Pearson M."/>
            <person name="Poon T.W."/>
            <person name="Priest M."/>
            <person name="Roberts A."/>
            <person name="Saif S."/>
            <person name="Shea T."/>
            <person name="Sisk P."/>
            <person name="Sykes S."/>
            <person name="Wortman J."/>
            <person name="Nusbaum C."/>
            <person name="Birren B."/>
        </authorList>
    </citation>
    <scope>NUCLEOTIDE SEQUENCE [LARGE SCALE GENOMIC DNA]</scope>
    <source>
        <strain evidence="5">maculatus3</strain>
    </source>
</reference>
<evidence type="ECO:0000256" key="2">
    <source>
        <dbReference type="SAM" id="MobiDB-lite"/>
    </source>
</evidence>
<keyword evidence="5" id="KW-1185">Reference proteome</keyword>
<dbReference type="Gene3D" id="1.20.5.340">
    <property type="match status" value="1"/>
</dbReference>
<dbReference type="Gene3D" id="1.20.5.110">
    <property type="match status" value="1"/>
</dbReference>
<dbReference type="Pfam" id="PF20733">
    <property type="entry name" value="LRIM1_dimer"/>
    <property type="match status" value="1"/>
</dbReference>
<feature type="coiled-coil region" evidence="1">
    <location>
        <begin position="147"/>
        <end position="174"/>
    </location>
</feature>
<feature type="domain" description="LRIM1/APL1C-like dimerization" evidence="3">
    <location>
        <begin position="98"/>
        <end position="277"/>
    </location>
</feature>
<evidence type="ECO:0000259" key="3">
    <source>
        <dbReference type="Pfam" id="PF20733"/>
    </source>
</evidence>
<feature type="compositionally biased region" description="Basic and acidic residues" evidence="2">
    <location>
        <begin position="271"/>
        <end position="288"/>
    </location>
</feature>
<sequence>KLQILDLSHNYLLHVEHNQRHFDALKQLYLANNSIVTLKISANNTLETITLSNNDWDCKSLRALLTKVPHQLDTGDSDHNCKPDYQLEQNLCCKATDKPYLDRLLQYIHLTSSAEKLSRACSPAEALSSVQDLSDYMSNVTGGVQLNPSLQAEINELRHETQQLTDTQDQLEKLLHSLDTEIDDNLRRYRVTKDAMVAPSQNLHKVIAHLKSRQAFKLQESDGRRSEANQKKRNVETLEQENKSLQSQRTEKEDMVKQIKQATTQQRTIVRKLEAQKNRNPDTRRITK</sequence>
<name>A0A182SND5_9DIPT</name>
<evidence type="ECO:0000313" key="5">
    <source>
        <dbReference type="Proteomes" id="UP000075901"/>
    </source>
</evidence>
<dbReference type="EnsemblMetazoa" id="AMAM010211-RA">
    <property type="protein sequence ID" value="AMAM010211-PA"/>
    <property type="gene ID" value="AMAM010211"/>
</dbReference>
<dbReference type="Proteomes" id="UP000075901">
    <property type="component" value="Unassembled WGS sequence"/>
</dbReference>
<reference evidence="4" key="2">
    <citation type="submission" date="2020-05" db="UniProtKB">
        <authorList>
            <consortium name="EnsemblMetazoa"/>
        </authorList>
    </citation>
    <scope>IDENTIFICATION</scope>
    <source>
        <strain evidence="4">maculatus3</strain>
    </source>
</reference>
<dbReference type="SUPFAM" id="SSF52058">
    <property type="entry name" value="L domain-like"/>
    <property type="match status" value="1"/>
</dbReference>
<dbReference type="InterPro" id="IPR048481">
    <property type="entry name" value="LRIM1_APL1C-like_dimer"/>
</dbReference>